<dbReference type="OrthoDB" id="9777774at2"/>
<evidence type="ECO:0000256" key="6">
    <source>
        <dbReference type="ARBA" id="ARBA00023136"/>
    </source>
</evidence>
<proteinExistence type="inferred from homology"/>
<evidence type="ECO:0000313" key="9">
    <source>
        <dbReference type="Proteomes" id="UP000325134"/>
    </source>
</evidence>
<keyword evidence="9" id="KW-1185">Reference proteome</keyword>
<dbReference type="GO" id="GO:0005886">
    <property type="term" value="C:plasma membrane"/>
    <property type="evidence" value="ECO:0007669"/>
    <property type="project" value="UniProtKB-SubCell"/>
</dbReference>
<feature type="transmembrane region" description="Helical" evidence="7">
    <location>
        <begin position="90"/>
        <end position="119"/>
    </location>
</feature>
<evidence type="ECO:0000256" key="5">
    <source>
        <dbReference type="ARBA" id="ARBA00022989"/>
    </source>
</evidence>
<evidence type="ECO:0000256" key="2">
    <source>
        <dbReference type="ARBA" id="ARBA00006386"/>
    </source>
</evidence>
<dbReference type="Proteomes" id="UP000325134">
    <property type="component" value="Unassembled WGS sequence"/>
</dbReference>
<dbReference type="PANTHER" id="PTHR34184:SF4">
    <property type="entry name" value="UPF0718 PROTEIN YCGR"/>
    <property type="match status" value="1"/>
</dbReference>
<sequence>MAELTQTPKAAGKSLTDYLKTPWAVIAVILALVALLDPGNWVNVVSFALRALAHTGQYILFAVLLLAYLKATGAETMVARAFEGRETRMIFLAALFGGLAPFCSCEVIPFIAGLLALGAPLSAVMAFWLSSPLIDPPTLLITAGALGWPFAVGKAVAAVALGLFGGFAVRFAMRRGAFARPLRRYESAGCCGCGPKQNEKPVWTFWQVPERRARFRAEFVQNALFLLKWMAFAYVLEALLVSYVPADLIARAVGGEGVVPIVIAAFVGMPAYLNSYVAPPLLAGLMEQGMSAGAAMSFMIAGAVSSIPAMAAVWSLVKPRVFAAYLGLGISGAIAAGILFQML</sequence>
<keyword evidence="4 7" id="KW-0812">Transmembrane</keyword>
<feature type="transmembrane region" description="Helical" evidence="7">
    <location>
        <begin position="219"/>
        <end position="236"/>
    </location>
</feature>
<evidence type="ECO:0008006" key="10">
    <source>
        <dbReference type="Google" id="ProtNLM"/>
    </source>
</evidence>
<reference evidence="8 9" key="1">
    <citation type="submission" date="2016-11" db="EMBL/GenBank/DDBJ databases">
        <authorList>
            <person name="Varghese N."/>
            <person name="Submissions S."/>
        </authorList>
    </citation>
    <scope>NUCLEOTIDE SEQUENCE [LARGE SCALE GENOMIC DNA]</scope>
    <source>
        <strain evidence="8 9">DSM 29341</strain>
    </source>
</reference>
<protein>
    <recommendedName>
        <fullName evidence="10">Permease</fullName>
    </recommendedName>
</protein>
<evidence type="ECO:0000256" key="1">
    <source>
        <dbReference type="ARBA" id="ARBA00004651"/>
    </source>
</evidence>
<comment type="similarity">
    <text evidence="2">Belongs to the UPF0718 family.</text>
</comment>
<keyword evidence="6 7" id="KW-0472">Membrane</keyword>
<feature type="transmembrane region" description="Helical" evidence="7">
    <location>
        <begin position="139"/>
        <end position="172"/>
    </location>
</feature>
<gene>
    <name evidence="8" type="ORF">SAMN05444279_10811</name>
</gene>
<comment type="subcellular location">
    <subcellularLocation>
        <location evidence="1">Cell membrane</location>
        <topology evidence="1">Multi-pass membrane protein</topology>
    </subcellularLocation>
</comment>
<organism evidence="8 9">
    <name type="scientific">Ruegeria intermedia</name>
    <dbReference type="NCBI Taxonomy" id="996115"/>
    <lineage>
        <taxon>Bacteria</taxon>
        <taxon>Pseudomonadati</taxon>
        <taxon>Pseudomonadota</taxon>
        <taxon>Alphaproteobacteria</taxon>
        <taxon>Rhodobacterales</taxon>
        <taxon>Roseobacteraceae</taxon>
        <taxon>Ruegeria</taxon>
    </lineage>
</organism>
<dbReference type="EMBL" id="FQVK01000008">
    <property type="protein sequence ID" value="SHE77270.1"/>
    <property type="molecule type" value="Genomic_DNA"/>
</dbReference>
<dbReference type="PANTHER" id="PTHR34184">
    <property type="entry name" value="UPF0718 PROTEIN YCGR"/>
    <property type="match status" value="1"/>
</dbReference>
<feature type="transmembrane region" description="Helical" evidence="7">
    <location>
        <begin position="47"/>
        <end position="69"/>
    </location>
</feature>
<evidence type="ECO:0000256" key="7">
    <source>
        <dbReference type="SAM" id="Phobius"/>
    </source>
</evidence>
<keyword evidence="3" id="KW-1003">Cell membrane</keyword>
<feature type="transmembrane region" description="Helical" evidence="7">
    <location>
        <begin position="248"/>
        <end position="273"/>
    </location>
</feature>
<feature type="transmembrane region" description="Helical" evidence="7">
    <location>
        <begin position="322"/>
        <end position="340"/>
    </location>
</feature>
<keyword evidence="5 7" id="KW-1133">Transmembrane helix</keyword>
<dbReference type="InterPro" id="IPR052923">
    <property type="entry name" value="UPF0718"/>
</dbReference>
<evidence type="ECO:0000313" key="8">
    <source>
        <dbReference type="EMBL" id="SHE77270.1"/>
    </source>
</evidence>
<dbReference type="Pfam" id="PF03773">
    <property type="entry name" value="ArsP_1"/>
    <property type="match status" value="1"/>
</dbReference>
<feature type="transmembrane region" description="Helical" evidence="7">
    <location>
        <begin position="21"/>
        <end position="41"/>
    </location>
</feature>
<accession>A0A1M4W7Y7</accession>
<name>A0A1M4W7Y7_9RHOB</name>
<dbReference type="InterPro" id="IPR005524">
    <property type="entry name" value="DUF318"/>
</dbReference>
<feature type="transmembrane region" description="Helical" evidence="7">
    <location>
        <begin position="294"/>
        <end position="316"/>
    </location>
</feature>
<evidence type="ECO:0000256" key="3">
    <source>
        <dbReference type="ARBA" id="ARBA00022475"/>
    </source>
</evidence>
<evidence type="ECO:0000256" key="4">
    <source>
        <dbReference type="ARBA" id="ARBA00022692"/>
    </source>
</evidence>
<dbReference type="AlphaFoldDB" id="A0A1M4W7Y7"/>
<dbReference type="RefSeq" id="WP_149775421.1">
    <property type="nucleotide sequence ID" value="NZ_FQVK01000008.1"/>
</dbReference>